<accession>A0AAD8IBS6</accession>
<comment type="caution">
    <text evidence="1">The sequence shown here is derived from an EMBL/GenBank/DDBJ whole genome shotgun (WGS) entry which is preliminary data.</text>
</comment>
<reference evidence="1" key="2">
    <citation type="submission" date="2023-05" db="EMBL/GenBank/DDBJ databases">
        <authorList>
            <person name="Schelkunov M.I."/>
        </authorList>
    </citation>
    <scope>NUCLEOTIDE SEQUENCE</scope>
    <source>
        <strain evidence="1">Hsosn_3</strain>
        <tissue evidence="1">Leaf</tissue>
    </source>
</reference>
<keyword evidence="2" id="KW-1185">Reference proteome</keyword>
<organism evidence="1 2">
    <name type="scientific">Heracleum sosnowskyi</name>
    <dbReference type="NCBI Taxonomy" id="360622"/>
    <lineage>
        <taxon>Eukaryota</taxon>
        <taxon>Viridiplantae</taxon>
        <taxon>Streptophyta</taxon>
        <taxon>Embryophyta</taxon>
        <taxon>Tracheophyta</taxon>
        <taxon>Spermatophyta</taxon>
        <taxon>Magnoliopsida</taxon>
        <taxon>eudicotyledons</taxon>
        <taxon>Gunneridae</taxon>
        <taxon>Pentapetalae</taxon>
        <taxon>asterids</taxon>
        <taxon>campanulids</taxon>
        <taxon>Apiales</taxon>
        <taxon>Apiaceae</taxon>
        <taxon>Apioideae</taxon>
        <taxon>apioid superclade</taxon>
        <taxon>Tordylieae</taxon>
        <taxon>Tordyliinae</taxon>
        <taxon>Heracleum</taxon>
    </lineage>
</organism>
<name>A0AAD8IBS6_9APIA</name>
<reference evidence="1" key="1">
    <citation type="submission" date="2023-02" db="EMBL/GenBank/DDBJ databases">
        <title>Genome of toxic invasive species Heracleum sosnowskyi carries increased number of genes despite the absence of recent whole-genome duplications.</title>
        <authorList>
            <person name="Schelkunov M."/>
            <person name="Shtratnikova V."/>
            <person name="Makarenko M."/>
            <person name="Klepikova A."/>
            <person name="Omelchenko D."/>
            <person name="Novikova G."/>
            <person name="Obukhova E."/>
            <person name="Bogdanov V."/>
            <person name="Penin A."/>
            <person name="Logacheva M."/>
        </authorList>
    </citation>
    <scope>NUCLEOTIDE SEQUENCE</scope>
    <source>
        <strain evidence="1">Hsosn_3</strain>
        <tissue evidence="1">Leaf</tissue>
    </source>
</reference>
<gene>
    <name evidence="1" type="ORF">POM88_019886</name>
</gene>
<dbReference type="AlphaFoldDB" id="A0AAD8IBS6"/>
<protein>
    <submittedName>
        <fullName evidence="1">Uncharacterized protein</fullName>
    </submittedName>
</protein>
<dbReference type="Proteomes" id="UP001237642">
    <property type="component" value="Unassembled WGS sequence"/>
</dbReference>
<dbReference type="EMBL" id="JAUIZM010000005">
    <property type="protein sequence ID" value="KAK1382151.1"/>
    <property type="molecule type" value="Genomic_DNA"/>
</dbReference>
<sequence>MISQCWLSLVNISTIVDVEEERRYTSKQRHFQHYGIYQDKRNECGEEGTFIVFSGFGHKIGITISSSEYRYWISQSSEGVTKRIFQMFSRFGHKTRIRQSSKGVSTMSIDLQQNASHNFLGVILCFNSYDDGGDYSLKNITSGFIWSDYLYRLDDDDTEIVLVPGSIFLVSEGDERIELTSSAKNIIGIDLLYKDYNDRRV</sequence>
<evidence type="ECO:0000313" key="1">
    <source>
        <dbReference type="EMBL" id="KAK1382151.1"/>
    </source>
</evidence>
<evidence type="ECO:0000313" key="2">
    <source>
        <dbReference type="Proteomes" id="UP001237642"/>
    </source>
</evidence>
<proteinExistence type="predicted"/>